<feature type="compositionally biased region" description="Basic and acidic residues" evidence="1">
    <location>
        <begin position="60"/>
        <end position="76"/>
    </location>
</feature>
<sequence length="213" mass="25709">MPRKRLYHTREQQRLANNAKAKRWRDKNVEFVRTQREQKKRLEEQLRAQELRAKRQSARKLKDARASRSKKDMGEAKELEMDAQLIRPHLKEAERLYQDFRQKVPNKYDYVDRLYQKYTTPQPRSGQRHHSYLQDASKPLNKLIDTLGESSHAILNVAGPWDEWRKVEQMRADIRDLVQMIDDMWSFAVLDLETLQHAYETRELRYRQAAYVN</sequence>
<dbReference type="Proteomes" id="UP001465976">
    <property type="component" value="Unassembled WGS sequence"/>
</dbReference>
<gene>
    <name evidence="2" type="ORF">V5O48_008813</name>
</gene>
<evidence type="ECO:0000256" key="1">
    <source>
        <dbReference type="SAM" id="MobiDB-lite"/>
    </source>
</evidence>
<accession>A0ABR3FCZ9</accession>
<feature type="region of interest" description="Disordered" evidence="1">
    <location>
        <begin position="1"/>
        <end position="27"/>
    </location>
</feature>
<feature type="region of interest" description="Disordered" evidence="1">
    <location>
        <begin position="53"/>
        <end position="76"/>
    </location>
</feature>
<organism evidence="2 3">
    <name type="scientific">Marasmius crinis-equi</name>
    <dbReference type="NCBI Taxonomy" id="585013"/>
    <lineage>
        <taxon>Eukaryota</taxon>
        <taxon>Fungi</taxon>
        <taxon>Dikarya</taxon>
        <taxon>Basidiomycota</taxon>
        <taxon>Agaricomycotina</taxon>
        <taxon>Agaricomycetes</taxon>
        <taxon>Agaricomycetidae</taxon>
        <taxon>Agaricales</taxon>
        <taxon>Marasmiineae</taxon>
        <taxon>Marasmiaceae</taxon>
        <taxon>Marasmius</taxon>
    </lineage>
</organism>
<name>A0ABR3FCZ9_9AGAR</name>
<proteinExistence type="predicted"/>
<keyword evidence="3" id="KW-1185">Reference proteome</keyword>
<dbReference type="EMBL" id="JBAHYK010000537">
    <property type="protein sequence ID" value="KAL0573147.1"/>
    <property type="molecule type" value="Genomic_DNA"/>
</dbReference>
<comment type="caution">
    <text evidence="2">The sequence shown here is derived from an EMBL/GenBank/DDBJ whole genome shotgun (WGS) entry which is preliminary data.</text>
</comment>
<protein>
    <submittedName>
        <fullName evidence="2">Uncharacterized protein</fullName>
    </submittedName>
</protein>
<reference evidence="2 3" key="1">
    <citation type="submission" date="2024-02" db="EMBL/GenBank/DDBJ databases">
        <title>A draft genome for the cacao thread blight pathogen Marasmius crinis-equi.</title>
        <authorList>
            <person name="Cohen S.P."/>
            <person name="Baruah I.K."/>
            <person name="Amoako-Attah I."/>
            <person name="Bukari Y."/>
            <person name="Meinhardt L.W."/>
            <person name="Bailey B.A."/>
        </authorList>
    </citation>
    <scope>NUCLEOTIDE SEQUENCE [LARGE SCALE GENOMIC DNA]</scope>
    <source>
        <strain evidence="2 3">GH-76</strain>
    </source>
</reference>
<evidence type="ECO:0000313" key="3">
    <source>
        <dbReference type="Proteomes" id="UP001465976"/>
    </source>
</evidence>
<evidence type="ECO:0000313" key="2">
    <source>
        <dbReference type="EMBL" id="KAL0573147.1"/>
    </source>
</evidence>